<name>A0ABV4ULH8_9MICC</name>
<dbReference type="RefSeq" id="WP_373971685.1">
    <property type="nucleotide sequence ID" value="NZ_JBHDLJ010000005.1"/>
</dbReference>
<dbReference type="Proteomes" id="UP001575652">
    <property type="component" value="Unassembled WGS sequence"/>
</dbReference>
<evidence type="ECO:0000256" key="1">
    <source>
        <dbReference type="SAM" id="SignalP"/>
    </source>
</evidence>
<feature type="signal peptide" evidence="1">
    <location>
        <begin position="1"/>
        <end position="29"/>
    </location>
</feature>
<evidence type="ECO:0008006" key="4">
    <source>
        <dbReference type="Google" id="ProtNLM"/>
    </source>
</evidence>
<feature type="chain" id="PRO_5047183823" description="Secreted protein" evidence="1">
    <location>
        <begin position="30"/>
        <end position="132"/>
    </location>
</feature>
<evidence type="ECO:0000313" key="3">
    <source>
        <dbReference type="Proteomes" id="UP001575652"/>
    </source>
</evidence>
<organism evidence="2 3">
    <name type="scientific">Arthrobacter halodurans</name>
    <dbReference type="NCBI Taxonomy" id="516699"/>
    <lineage>
        <taxon>Bacteria</taxon>
        <taxon>Bacillati</taxon>
        <taxon>Actinomycetota</taxon>
        <taxon>Actinomycetes</taxon>
        <taxon>Micrococcales</taxon>
        <taxon>Micrococcaceae</taxon>
        <taxon>Arthrobacter</taxon>
    </lineage>
</organism>
<accession>A0ABV4ULH8</accession>
<comment type="caution">
    <text evidence="2">The sequence shown here is derived from an EMBL/GenBank/DDBJ whole genome shotgun (WGS) entry which is preliminary data.</text>
</comment>
<dbReference type="InterPro" id="IPR010916">
    <property type="entry name" value="TonB_box_CS"/>
</dbReference>
<evidence type="ECO:0000313" key="2">
    <source>
        <dbReference type="EMBL" id="MFB0834510.1"/>
    </source>
</evidence>
<dbReference type="PROSITE" id="PS00430">
    <property type="entry name" value="TONB_DEPENDENT_REC_1"/>
    <property type="match status" value="1"/>
</dbReference>
<dbReference type="PROSITE" id="PS51257">
    <property type="entry name" value="PROKAR_LIPOPROTEIN"/>
    <property type="match status" value="1"/>
</dbReference>
<reference evidence="2 3" key="1">
    <citation type="submission" date="2024-09" db="EMBL/GenBank/DDBJ databases">
        <authorList>
            <person name="Salinas-Garcia M.A."/>
            <person name="Prieme A."/>
        </authorList>
    </citation>
    <scope>NUCLEOTIDE SEQUENCE [LARGE SCALE GENOMIC DNA]</scope>
    <source>
        <strain evidence="2 3">DSM 21081</strain>
    </source>
</reference>
<proteinExistence type="predicted"/>
<protein>
    <recommendedName>
        <fullName evidence="4">Secreted protein</fullName>
    </recommendedName>
</protein>
<keyword evidence="1" id="KW-0732">Signal</keyword>
<sequence>MRPLSSATATALLALALAGCAGSGGDAEAPDTVTVTASPSAGPDLLSGFVCGPGENDVWRGKALLTNVGAAQNTYVVRFSVVRGPEADVLGMQEDTFTLSPGEATDVAFAEIYTGAGDGLRCVPRVTAQPSG</sequence>
<dbReference type="EMBL" id="JBHDLJ010000005">
    <property type="protein sequence ID" value="MFB0834510.1"/>
    <property type="molecule type" value="Genomic_DNA"/>
</dbReference>
<gene>
    <name evidence="2" type="ORF">ACETWP_07910</name>
</gene>
<keyword evidence="3" id="KW-1185">Reference proteome</keyword>